<accession>A0A250KS97</accession>
<name>A0A250KS97_9GAMM</name>
<reference evidence="2 3" key="1">
    <citation type="submission" date="2016-12" db="EMBL/GenBank/DDBJ databases">
        <title>Genome sequencing of Methylocaldum marinum.</title>
        <authorList>
            <person name="Takeuchi M."/>
            <person name="Kamagata Y."/>
            <person name="Hiraoka S."/>
            <person name="Oshima K."/>
            <person name="Hattori M."/>
            <person name="Iwasaki W."/>
        </authorList>
    </citation>
    <scope>NUCLEOTIDE SEQUENCE [LARGE SCALE GENOMIC DNA]</scope>
    <source>
        <strain evidence="2 3">S8</strain>
    </source>
</reference>
<dbReference type="GO" id="GO:0005507">
    <property type="term" value="F:copper ion binding"/>
    <property type="evidence" value="ECO:0007669"/>
    <property type="project" value="TreeGrafter"/>
</dbReference>
<dbReference type="EMBL" id="AP017928">
    <property type="protein sequence ID" value="BBA34394.1"/>
    <property type="molecule type" value="Genomic_DNA"/>
</dbReference>
<dbReference type="InterPro" id="IPR015867">
    <property type="entry name" value="N-reg_PII/ATP_PRibTrfase_C"/>
</dbReference>
<proteinExistence type="inferred from homology"/>
<dbReference type="Proteomes" id="UP000266313">
    <property type="component" value="Chromosome"/>
</dbReference>
<dbReference type="KEGG" id="mmai:sS8_2442"/>
<dbReference type="AlphaFoldDB" id="A0A250KS97"/>
<dbReference type="PANTHER" id="PTHR23419">
    <property type="entry name" value="DIVALENT CATION TOLERANCE CUTA-RELATED"/>
    <property type="match status" value="1"/>
</dbReference>
<keyword evidence="3" id="KW-1185">Reference proteome</keyword>
<dbReference type="PANTHER" id="PTHR23419:SF8">
    <property type="entry name" value="FI09726P"/>
    <property type="match status" value="1"/>
</dbReference>
<organism evidence="2 3">
    <name type="scientific">Methylocaldum marinum</name>
    <dbReference type="NCBI Taxonomy" id="1432792"/>
    <lineage>
        <taxon>Bacteria</taxon>
        <taxon>Pseudomonadati</taxon>
        <taxon>Pseudomonadota</taxon>
        <taxon>Gammaproteobacteria</taxon>
        <taxon>Methylococcales</taxon>
        <taxon>Methylococcaceae</taxon>
        <taxon>Methylocaldum</taxon>
    </lineage>
</organism>
<dbReference type="InterPro" id="IPR011322">
    <property type="entry name" value="N-reg_PII-like_a/b"/>
</dbReference>
<dbReference type="Gene3D" id="3.30.70.120">
    <property type="match status" value="1"/>
</dbReference>
<dbReference type="SUPFAM" id="SSF54913">
    <property type="entry name" value="GlnB-like"/>
    <property type="match status" value="1"/>
</dbReference>
<gene>
    <name evidence="2" type="ORF">sS8_2442</name>
</gene>
<dbReference type="Pfam" id="PF03091">
    <property type="entry name" value="CutA1"/>
    <property type="match status" value="1"/>
</dbReference>
<comment type="similarity">
    <text evidence="1">Belongs to the CutA family.</text>
</comment>
<protein>
    <submittedName>
        <fullName evidence="2">Periplasmic divalent cation tolerance protein</fullName>
    </submittedName>
</protein>
<evidence type="ECO:0000256" key="1">
    <source>
        <dbReference type="ARBA" id="ARBA00010169"/>
    </source>
</evidence>
<evidence type="ECO:0000313" key="3">
    <source>
        <dbReference type="Proteomes" id="UP000266313"/>
    </source>
</evidence>
<dbReference type="GO" id="GO:0010038">
    <property type="term" value="P:response to metal ion"/>
    <property type="evidence" value="ECO:0007669"/>
    <property type="project" value="InterPro"/>
</dbReference>
<dbReference type="InterPro" id="IPR004323">
    <property type="entry name" value="Ion_tolerance_CutA"/>
</dbReference>
<sequence length="87" mass="9934">MALIFERLAACANIVPGLTSIYAWEGKIETAQEHLLLIKTETASFDALEKFLREKHPYELPEIVTVPILHGSTAYLDWISEWLHPKN</sequence>
<evidence type="ECO:0000313" key="2">
    <source>
        <dbReference type="EMBL" id="BBA34394.1"/>
    </source>
</evidence>